<dbReference type="PROSITE" id="PS50931">
    <property type="entry name" value="HTH_LYSR"/>
    <property type="match status" value="1"/>
</dbReference>
<dbReference type="Pfam" id="PF03466">
    <property type="entry name" value="LysR_substrate"/>
    <property type="match status" value="1"/>
</dbReference>
<dbReference type="InterPro" id="IPR036390">
    <property type="entry name" value="WH_DNA-bd_sf"/>
</dbReference>
<keyword evidence="3" id="KW-0238">DNA-binding</keyword>
<dbReference type="InterPro" id="IPR058163">
    <property type="entry name" value="LysR-type_TF_proteobact-type"/>
</dbReference>
<comment type="similarity">
    <text evidence="1">Belongs to the LysR transcriptional regulatory family.</text>
</comment>
<keyword evidence="4" id="KW-0804">Transcription</keyword>
<evidence type="ECO:0000313" key="8">
    <source>
        <dbReference type="Proteomes" id="UP001371218"/>
    </source>
</evidence>
<comment type="caution">
    <text evidence="7">The sequence shown here is derived from an EMBL/GenBank/DDBJ whole genome shotgun (WGS) entry which is preliminary data.</text>
</comment>
<evidence type="ECO:0000256" key="5">
    <source>
        <dbReference type="SAM" id="MobiDB-lite"/>
    </source>
</evidence>
<dbReference type="Gene3D" id="1.10.10.10">
    <property type="entry name" value="Winged helix-like DNA-binding domain superfamily/Winged helix DNA-binding domain"/>
    <property type="match status" value="1"/>
</dbReference>
<dbReference type="RefSeq" id="WP_341427035.1">
    <property type="nucleotide sequence ID" value="NZ_JBBUTG010000011.1"/>
</dbReference>
<dbReference type="PANTHER" id="PTHR30537">
    <property type="entry name" value="HTH-TYPE TRANSCRIPTIONAL REGULATOR"/>
    <property type="match status" value="1"/>
</dbReference>
<evidence type="ECO:0000313" key="7">
    <source>
        <dbReference type="EMBL" id="MEK8032614.1"/>
    </source>
</evidence>
<dbReference type="CDD" id="cd08422">
    <property type="entry name" value="PBP2_CrgA_like"/>
    <property type="match status" value="1"/>
</dbReference>
<keyword evidence="8" id="KW-1185">Reference proteome</keyword>
<keyword evidence="2" id="KW-0805">Transcription regulation</keyword>
<evidence type="ECO:0000256" key="2">
    <source>
        <dbReference type="ARBA" id="ARBA00023015"/>
    </source>
</evidence>
<dbReference type="Pfam" id="PF00126">
    <property type="entry name" value="HTH_1"/>
    <property type="match status" value="1"/>
</dbReference>
<gene>
    <name evidence="7" type="ORF">AACH06_17475</name>
</gene>
<protein>
    <submittedName>
        <fullName evidence="7">LysR substrate-binding domain-containing protein</fullName>
    </submittedName>
</protein>
<organism evidence="7 8">
    <name type="scientific">Ideonella lacteola</name>
    <dbReference type="NCBI Taxonomy" id="2984193"/>
    <lineage>
        <taxon>Bacteria</taxon>
        <taxon>Pseudomonadati</taxon>
        <taxon>Pseudomonadota</taxon>
        <taxon>Betaproteobacteria</taxon>
        <taxon>Burkholderiales</taxon>
        <taxon>Sphaerotilaceae</taxon>
        <taxon>Ideonella</taxon>
    </lineage>
</organism>
<name>A0ABU9BSA6_9BURK</name>
<feature type="region of interest" description="Disordered" evidence="5">
    <location>
        <begin position="1"/>
        <end position="20"/>
    </location>
</feature>
<reference evidence="7 8" key="1">
    <citation type="submission" date="2024-04" db="EMBL/GenBank/DDBJ databases">
        <title>Novel species of the genus Ideonella isolated from streams.</title>
        <authorList>
            <person name="Lu H."/>
        </authorList>
    </citation>
    <scope>NUCLEOTIDE SEQUENCE [LARGE SCALE GENOMIC DNA]</scope>
    <source>
        <strain evidence="7 8">DXS29W</strain>
    </source>
</reference>
<dbReference type="InterPro" id="IPR036388">
    <property type="entry name" value="WH-like_DNA-bd_sf"/>
</dbReference>
<feature type="domain" description="HTH lysR-type" evidence="6">
    <location>
        <begin position="23"/>
        <end position="80"/>
    </location>
</feature>
<proteinExistence type="inferred from homology"/>
<sequence length="335" mass="36472">MFVNDMARRSRPSVPAPAPAQPIELPSLRLALRVAELGSVAAAARESDLLPATATAAIRRLEAQLGAPLFARSTRALKATLEGAQFLERARHALALLDQGTAELHAPLTQVRGNLRLSVSTDLGLHVLRSMLDDFMRLHPQLQLELRVGDRVSDIGREPVDVAVRYGVPTSDEQIVRLMADNTAVLVASPAYLERAGTPRSVAELSMHHGIALRLSGRTGQVWTLVRRGETAEVAPRLRRATDNGLLARLWALDGHGIVLKSRLDVAADLLAGRLLRVLPEWESQAYPLTMVFARGTHLSARMRTLADFLRPRLQGLADSVSDGALRAVRHPPPV</sequence>
<dbReference type="SUPFAM" id="SSF53850">
    <property type="entry name" value="Periplasmic binding protein-like II"/>
    <property type="match status" value="1"/>
</dbReference>
<dbReference type="Proteomes" id="UP001371218">
    <property type="component" value="Unassembled WGS sequence"/>
</dbReference>
<dbReference type="EMBL" id="JBBUTG010000011">
    <property type="protein sequence ID" value="MEK8032614.1"/>
    <property type="molecule type" value="Genomic_DNA"/>
</dbReference>
<dbReference type="PANTHER" id="PTHR30537:SF21">
    <property type="entry name" value="HTH-TYPE TRANSCRIPTIONAL REGULATOR SINR-RELATED"/>
    <property type="match status" value="1"/>
</dbReference>
<evidence type="ECO:0000259" key="6">
    <source>
        <dbReference type="PROSITE" id="PS50931"/>
    </source>
</evidence>
<evidence type="ECO:0000256" key="1">
    <source>
        <dbReference type="ARBA" id="ARBA00009437"/>
    </source>
</evidence>
<dbReference type="InterPro" id="IPR000847">
    <property type="entry name" value="LysR_HTH_N"/>
</dbReference>
<dbReference type="InterPro" id="IPR005119">
    <property type="entry name" value="LysR_subst-bd"/>
</dbReference>
<evidence type="ECO:0000256" key="4">
    <source>
        <dbReference type="ARBA" id="ARBA00023163"/>
    </source>
</evidence>
<accession>A0ABU9BSA6</accession>
<dbReference type="SUPFAM" id="SSF46785">
    <property type="entry name" value="Winged helix' DNA-binding domain"/>
    <property type="match status" value="1"/>
</dbReference>
<dbReference type="Gene3D" id="3.40.190.290">
    <property type="match status" value="1"/>
</dbReference>
<evidence type="ECO:0000256" key="3">
    <source>
        <dbReference type="ARBA" id="ARBA00023125"/>
    </source>
</evidence>